<name>A0A6N1NGV9_9VIRU</name>
<dbReference type="InterPro" id="IPR043886">
    <property type="entry name" value="DUF5846"/>
</dbReference>
<dbReference type="Pfam" id="PF19164">
    <property type="entry name" value="DUF5846"/>
    <property type="match status" value="1"/>
</dbReference>
<proteinExistence type="predicted"/>
<protein>
    <submittedName>
        <fullName evidence="1">Uncharacterized protein</fullName>
    </submittedName>
</protein>
<dbReference type="RefSeq" id="YP_010780992.1">
    <property type="nucleotide sequence ID" value="NC_075038.1"/>
</dbReference>
<dbReference type="EMBL" id="MF405918">
    <property type="protein sequence ID" value="QKU34365.1"/>
    <property type="molecule type" value="Genomic_DNA"/>
</dbReference>
<sequence>MFYFIHATTIDNFKKIISSKYIYAPYYAPFKVQGLSYVAYTKFVFTNLFLNEFPLREDEHAGTGQITLIIDPLILKYKKCYVNPYGWIGGICDKTIVMNNNVDLVLDLVKKNYRFPLVTSNEALFRKSISTKFIIGVICKPEYDDVIQEYLDEYDLSYVKIFRQFPVLIG</sequence>
<dbReference type="KEGG" id="vg:80517683"/>
<reference evidence="1" key="2">
    <citation type="journal article" date="2018" name="Nat. Commun.">
        <title>Tailed giant Tupanvirus possesses the most complete translational apparatus of the known virosphere.</title>
        <authorList>
            <person name="Abrahao J."/>
            <person name="Silva L."/>
            <person name="Silva L.S."/>
            <person name="Khalil J.Y.B."/>
            <person name="Rodrigues R."/>
            <person name="Arantes T."/>
            <person name="Assis F."/>
            <person name="Boratto P."/>
            <person name="Andrade M."/>
            <person name="Kroon E.G."/>
            <person name="Ribeiro B."/>
            <person name="Bergier I."/>
            <person name="Seligmann H."/>
            <person name="Ghigo E."/>
            <person name="Colson P."/>
            <person name="Levasseur A."/>
            <person name="Kroemer G."/>
            <person name="Raoult D."/>
            <person name="La Scola B."/>
        </authorList>
    </citation>
    <scope>NUCLEOTIDE SEQUENCE [LARGE SCALE GENOMIC DNA]</scope>
    <source>
        <strain evidence="1">Deep ocean</strain>
    </source>
</reference>
<accession>A0A6N1NGV9</accession>
<evidence type="ECO:0000313" key="1">
    <source>
        <dbReference type="EMBL" id="QKU34365.1"/>
    </source>
</evidence>
<reference evidence="1" key="1">
    <citation type="submission" date="2017-06" db="EMBL/GenBank/DDBJ databases">
        <authorList>
            <person name="Assis F.L."/>
            <person name="Abrahao J.S."/>
            <person name="Silva L."/>
            <person name="Khalil J.B."/>
            <person name="Rodrigues R."/>
            <person name="Silva L.S."/>
            <person name="Boratto P."/>
            <person name="Andrade M."/>
            <person name="Kroon E.G."/>
            <person name="Ribeiro B."/>
            <person name="Bergier I."/>
            <person name="Seligmann H."/>
            <person name="Ghigo E."/>
            <person name="Colson P."/>
            <person name="Levasseur A."/>
            <person name="Raoult D."/>
            <person name="Scola B.L."/>
        </authorList>
    </citation>
    <scope>NUCLEOTIDE SEQUENCE</scope>
    <source>
        <strain evidence="1">Deep ocean</strain>
    </source>
</reference>
<dbReference type="GeneID" id="80517683"/>
<organism evidence="1">
    <name type="scientific">Tupanvirus deep ocean</name>
    <dbReference type="NCBI Taxonomy" id="2126984"/>
    <lineage>
        <taxon>Viruses</taxon>
        <taxon>Varidnaviria</taxon>
        <taxon>Bamfordvirae</taxon>
        <taxon>Nucleocytoviricota</taxon>
        <taxon>Megaviricetes</taxon>
        <taxon>Imitervirales</taxon>
        <taxon>Mimiviridae</taxon>
        <taxon>Megamimivirinae</taxon>
        <taxon>Tupanvirus</taxon>
        <taxon>Tupanvirus altamarinense</taxon>
    </lineage>
</organism>